<accession>A0A8T1VS00</accession>
<reference evidence="1" key="1">
    <citation type="submission" date="2021-02" db="EMBL/GenBank/DDBJ databases">
        <authorList>
            <person name="Palmer J.M."/>
        </authorList>
    </citation>
    <scope>NUCLEOTIDE SEQUENCE</scope>
    <source>
        <strain evidence="1">SCRP23</strain>
    </source>
</reference>
<sequence>MNLNNGNMPMDVNASAYSITRFGISTTNSNLCAVGLMEPYSSLGQMPMMGGGDPSNSFVDQLQDGGSSQVLGLDGTAFEVNDLSAKNRNRGNYRCSKCGEPKKGHVCPLVPSNYKCNRCGLSKKACTCVAPSMRTIGVQVEMDEDMTTRVLDLSLQGVVEFHKTVVGYASPPVSSGALESAQ</sequence>
<evidence type="ECO:0000313" key="1">
    <source>
        <dbReference type="EMBL" id="KAG7382760.1"/>
    </source>
</evidence>
<gene>
    <name evidence="1" type="ORF">PHYBOEH_010374</name>
</gene>
<evidence type="ECO:0000313" key="2">
    <source>
        <dbReference type="Proteomes" id="UP000693981"/>
    </source>
</evidence>
<name>A0A8T1VS00_9STRA</name>
<comment type="caution">
    <text evidence="1">The sequence shown here is derived from an EMBL/GenBank/DDBJ whole genome shotgun (WGS) entry which is preliminary data.</text>
</comment>
<organism evidence="1 2">
    <name type="scientific">Phytophthora boehmeriae</name>
    <dbReference type="NCBI Taxonomy" id="109152"/>
    <lineage>
        <taxon>Eukaryota</taxon>
        <taxon>Sar</taxon>
        <taxon>Stramenopiles</taxon>
        <taxon>Oomycota</taxon>
        <taxon>Peronosporomycetes</taxon>
        <taxon>Peronosporales</taxon>
        <taxon>Peronosporaceae</taxon>
        <taxon>Phytophthora</taxon>
    </lineage>
</organism>
<protein>
    <submittedName>
        <fullName evidence="1">Uncharacterized protein</fullName>
    </submittedName>
</protein>
<dbReference type="EMBL" id="JAGDFL010000700">
    <property type="protein sequence ID" value="KAG7382760.1"/>
    <property type="molecule type" value="Genomic_DNA"/>
</dbReference>
<dbReference type="OrthoDB" id="6362633at2759"/>
<proteinExistence type="predicted"/>
<keyword evidence="2" id="KW-1185">Reference proteome</keyword>
<dbReference type="AlphaFoldDB" id="A0A8T1VS00"/>
<dbReference type="Proteomes" id="UP000693981">
    <property type="component" value="Unassembled WGS sequence"/>
</dbReference>